<evidence type="ECO:0000313" key="19">
    <source>
        <dbReference type="Proteomes" id="UP000249910"/>
    </source>
</evidence>
<comment type="similarity">
    <text evidence="5 14 16">Belongs to the RNase HII family.</text>
</comment>
<protein>
    <recommendedName>
        <fullName evidence="7 14">Ribonuclease HII</fullName>
        <shortName evidence="14">RNase HII</shortName>
        <ecNumber evidence="6 14">3.1.26.4</ecNumber>
    </recommendedName>
</protein>
<comment type="subcellular location">
    <subcellularLocation>
        <location evidence="4 14">Cytoplasm</location>
    </subcellularLocation>
</comment>
<evidence type="ECO:0000256" key="10">
    <source>
        <dbReference type="ARBA" id="ARBA00022723"/>
    </source>
</evidence>
<evidence type="ECO:0000256" key="5">
    <source>
        <dbReference type="ARBA" id="ARBA00007383"/>
    </source>
</evidence>
<evidence type="ECO:0000256" key="16">
    <source>
        <dbReference type="RuleBase" id="RU003515"/>
    </source>
</evidence>
<dbReference type="InterPro" id="IPR001352">
    <property type="entry name" value="RNase_HII/HIII"/>
</dbReference>
<keyword evidence="10 14" id="KW-0479">Metal-binding</keyword>
<evidence type="ECO:0000256" key="2">
    <source>
        <dbReference type="ARBA" id="ARBA00001946"/>
    </source>
</evidence>
<evidence type="ECO:0000259" key="17">
    <source>
        <dbReference type="PROSITE" id="PS51975"/>
    </source>
</evidence>
<evidence type="ECO:0000256" key="15">
    <source>
        <dbReference type="PROSITE-ProRule" id="PRU01319"/>
    </source>
</evidence>
<keyword evidence="12 14" id="KW-0378">Hydrolase</keyword>
<dbReference type="EMBL" id="CP022132">
    <property type="protein sequence ID" value="ASG67509.1"/>
    <property type="molecule type" value="Genomic_DNA"/>
</dbReference>
<comment type="cofactor">
    <cofactor evidence="2">
        <name>Mg(2+)</name>
        <dbReference type="ChEBI" id="CHEBI:18420"/>
    </cofactor>
</comment>
<feature type="domain" description="RNase H type-2" evidence="17">
    <location>
        <begin position="1"/>
        <end position="190"/>
    </location>
</feature>
<feature type="binding site" evidence="14 15">
    <location>
        <position position="99"/>
    </location>
    <ligand>
        <name>a divalent metal cation</name>
        <dbReference type="ChEBI" id="CHEBI:60240"/>
    </ligand>
</feature>
<dbReference type="NCBIfam" id="NF000595">
    <property type="entry name" value="PRK00015.1-3"/>
    <property type="match status" value="1"/>
</dbReference>
<keyword evidence="8 14" id="KW-0963">Cytoplasm</keyword>
<comment type="cofactor">
    <cofactor evidence="14 15">
        <name>Mn(2+)</name>
        <dbReference type="ChEBI" id="CHEBI:29035"/>
    </cofactor>
    <cofactor evidence="14 15">
        <name>Mg(2+)</name>
        <dbReference type="ChEBI" id="CHEBI:18420"/>
    </cofactor>
    <text evidence="14 15">Manganese or magnesium. Binds 1 divalent metal ion per monomer in the absence of substrate. May bind a second metal ion after substrate binding.</text>
</comment>
<dbReference type="HAMAP" id="MF_00052_B">
    <property type="entry name" value="RNase_HII_B"/>
    <property type="match status" value="1"/>
</dbReference>
<evidence type="ECO:0000256" key="9">
    <source>
        <dbReference type="ARBA" id="ARBA00022722"/>
    </source>
</evidence>
<evidence type="ECO:0000256" key="6">
    <source>
        <dbReference type="ARBA" id="ARBA00012180"/>
    </source>
</evidence>
<evidence type="ECO:0000256" key="14">
    <source>
        <dbReference type="HAMAP-Rule" id="MF_00052"/>
    </source>
</evidence>
<evidence type="ECO:0000256" key="1">
    <source>
        <dbReference type="ARBA" id="ARBA00000077"/>
    </source>
</evidence>
<keyword evidence="19" id="KW-1185">Reference proteome</keyword>
<evidence type="ECO:0000256" key="4">
    <source>
        <dbReference type="ARBA" id="ARBA00004496"/>
    </source>
</evidence>
<dbReference type="InterPro" id="IPR024567">
    <property type="entry name" value="RNase_HII/HIII_dom"/>
</dbReference>
<dbReference type="InterPro" id="IPR036397">
    <property type="entry name" value="RNaseH_sf"/>
</dbReference>
<dbReference type="Pfam" id="PF01351">
    <property type="entry name" value="RNase_HII"/>
    <property type="match status" value="1"/>
</dbReference>
<evidence type="ECO:0000256" key="7">
    <source>
        <dbReference type="ARBA" id="ARBA00019179"/>
    </source>
</evidence>
<keyword evidence="9 14" id="KW-0540">Nuclease</keyword>
<reference evidence="18 19" key="1">
    <citation type="submission" date="2017-06" db="EMBL/GenBank/DDBJ databases">
        <title>Complete genome of Francisella halioticida.</title>
        <authorList>
            <person name="Sjodin A."/>
        </authorList>
    </citation>
    <scope>NUCLEOTIDE SEQUENCE [LARGE SCALE GENOMIC DNA]</scope>
    <source>
        <strain evidence="18 19">DSM 23729</strain>
    </source>
</reference>
<organism evidence="18 19">
    <name type="scientific">Francisella halioticida</name>
    <dbReference type="NCBI Taxonomy" id="549298"/>
    <lineage>
        <taxon>Bacteria</taxon>
        <taxon>Pseudomonadati</taxon>
        <taxon>Pseudomonadota</taxon>
        <taxon>Gammaproteobacteria</taxon>
        <taxon>Thiotrichales</taxon>
        <taxon>Francisellaceae</taxon>
        <taxon>Francisella</taxon>
    </lineage>
</organism>
<keyword evidence="13 14" id="KW-0464">Manganese</keyword>
<dbReference type="SUPFAM" id="SSF53098">
    <property type="entry name" value="Ribonuclease H-like"/>
    <property type="match status" value="1"/>
</dbReference>
<dbReference type="PROSITE" id="PS51975">
    <property type="entry name" value="RNASE_H_2"/>
    <property type="match status" value="1"/>
</dbReference>
<comment type="function">
    <text evidence="3 14 16">Endonuclease that specifically degrades the RNA of RNA-DNA hybrids.</text>
</comment>
<evidence type="ECO:0000256" key="12">
    <source>
        <dbReference type="ARBA" id="ARBA00022801"/>
    </source>
</evidence>
<name>A0ABM6LXY7_9GAMM</name>
<evidence type="ECO:0000256" key="11">
    <source>
        <dbReference type="ARBA" id="ARBA00022759"/>
    </source>
</evidence>
<evidence type="ECO:0000256" key="3">
    <source>
        <dbReference type="ARBA" id="ARBA00004065"/>
    </source>
</evidence>
<keyword evidence="11 14" id="KW-0255">Endonuclease</keyword>
<accession>A0ABM6LXY7</accession>
<dbReference type="RefSeq" id="WP_088772046.1">
    <property type="nucleotide sequence ID" value="NZ_AP023082.1"/>
</dbReference>
<dbReference type="PANTHER" id="PTHR10954">
    <property type="entry name" value="RIBONUCLEASE H2 SUBUNIT A"/>
    <property type="match status" value="1"/>
</dbReference>
<dbReference type="InterPro" id="IPR012337">
    <property type="entry name" value="RNaseH-like_sf"/>
</dbReference>
<dbReference type="EC" id="3.1.26.4" evidence="6 14"/>
<dbReference type="Gene3D" id="3.30.420.10">
    <property type="entry name" value="Ribonuclease H-like superfamily/Ribonuclease H"/>
    <property type="match status" value="1"/>
</dbReference>
<proteinExistence type="inferred from homology"/>
<comment type="catalytic activity">
    <reaction evidence="1 14 15 16">
        <text>Endonucleolytic cleavage to 5'-phosphomonoester.</text>
        <dbReference type="EC" id="3.1.26.4"/>
    </reaction>
</comment>
<feature type="binding site" evidence="14 15">
    <location>
        <position position="7"/>
    </location>
    <ligand>
        <name>a divalent metal cation</name>
        <dbReference type="ChEBI" id="CHEBI:60240"/>
    </ligand>
</feature>
<dbReference type="CDD" id="cd07182">
    <property type="entry name" value="RNase_HII_bacteria_HII_like"/>
    <property type="match status" value="1"/>
</dbReference>
<evidence type="ECO:0000256" key="13">
    <source>
        <dbReference type="ARBA" id="ARBA00023211"/>
    </source>
</evidence>
<evidence type="ECO:0000313" key="18">
    <source>
        <dbReference type="EMBL" id="ASG67509.1"/>
    </source>
</evidence>
<sequence>MIILGIDEAGRGPLSGPVVAAGVILDSDNIIQNLNDSKKLSSKKREALYEEIVLKAKAYSIVEISAQDIDDINILQATLKAMKQVADNLVEHFDKVLVDGNNLPKWGYSSEAIVNGDSKILEISAASILAKVHRDRICFEHDRLYPEYAFAKHKDYPTKEHLENIKQYGVLDIHRKSYKPVANLLKNKEF</sequence>
<dbReference type="PANTHER" id="PTHR10954:SF18">
    <property type="entry name" value="RIBONUCLEASE HII"/>
    <property type="match status" value="1"/>
</dbReference>
<gene>
    <name evidence="14" type="primary">rnhB</name>
    <name evidence="18" type="ORF">CDV26_03085</name>
</gene>
<feature type="binding site" evidence="14 15">
    <location>
        <position position="8"/>
    </location>
    <ligand>
        <name>a divalent metal cation</name>
        <dbReference type="ChEBI" id="CHEBI:60240"/>
    </ligand>
</feature>
<evidence type="ECO:0000256" key="8">
    <source>
        <dbReference type="ARBA" id="ARBA00022490"/>
    </source>
</evidence>
<dbReference type="InterPro" id="IPR022898">
    <property type="entry name" value="RNase_HII"/>
</dbReference>
<dbReference type="Proteomes" id="UP000249910">
    <property type="component" value="Chromosome"/>
</dbReference>